<dbReference type="PANTHER" id="PTHR32322:SF18">
    <property type="entry name" value="S-ADENOSYLMETHIONINE_S-ADENOSYLHOMOCYSTEINE TRANSPORTER"/>
    <property type="match status" value="1"/>
</dbReference>
<gene>
    <name evidence="8" type="ORF">NFC81_13020</name>
</gene>
<evidence type="ECO:0000256" key="6">
    <source>
        <dbReference type="SAM" id="Phobius"/>
    </source>
</evidence>
<feature type="transmembrane region" description="Helical" evidence="6">
    <location>
        <begin position="38"/>
        <end position="57"/>
    </location>
</feature>
<feature type="transmembrane region" description="Helical" evidence="6">
    <location>
        <begin position="152"/>
        <end position="171"/>
    </location>
</feature>
<keyword evidence="4 6" id="KW-1133">Transmembrane helix</keyword>
<keyword evidence="5 6" id="KW-0472">Membrane</keyword>
<feature type="domain" description="EamA" evidence="7">
    <location>
        <begin position="154"/>
        <end position="284"/>
    </location>
</feature>
<evidence type="ECO:0000256" key="3">
    <source>
        <dbReference type="ARBA" id="ARBA00022692"/>
    </source>
</evidence>
<dbReference type="PANTHER" id="PTHR32322">
    <property type="entry name" value="INNER MEMBRANE TRANSPORTER"/>
    <property type="match status" value="1"/>
</dbReference>
<evidence type="ECO:0000259" key="7">
    <source>
        <dbReference type="Pfam" id="PF00892"/>
    </source>
</evidence>
<feature type="transmembrane region" description="Helical" evidence="6">
    <location>
        <begin position="213"/>
        <end position="232"/>
    </location>
</feature>
<evidence type="ECO:0000256" key="5">
    <source>
        <dbReference type="ARBA" id="ARBA00023136"/>
    </source>
</evidence>
<evidence type="ECO:0000256" key="2">
    <source>
        <dbReference type="ARBA" id="ARBA00022475"/>
    </source>
</evidence>
<dbReference type="EMBL" id="CP101717">
    <property type="protein sequence ID" value="WLD57625.1"/>
    <property type="molecule type" value="Genomic_DNA"/>
</dbReference>
<feature type="transmembrane region" description="Helical" evidence="6">
    <location>
        <begin position="183"/>
        <end position="201"/>
    </location>
</feature>
<accession>A0AB38YEE6</accession>
<feature type="transmembrane region" description="Helical" evidence="6">
    <location>
        <begin position="244"/>
        <end position="263"/>
    </location>
</feature>
<dbReference type="SUPFAM" id="SSF103481">
    <property type="entry name" value="Multidrug resistance efflux transporter EmrE"/>
    <property type="match status" value="2"/>
</dbReference>
<sequence>MTPTVRAHLALLLAMAIWGSSFIALKVAVGILHPMQVIFLRMLIGSVTFLLIMPLWRGGVRYQRGDWKWLLGMAAFEPCLYFVFEAMALQYTTASQAGMVTSMLPLMVAAGAWFFLREQISRYQWGGFLIAVAGVFWMSWHSEISETAPNPALGNFLEFMAMASAVGYTLLVKKLTSGYRPLFLTAMQTFVGTIFFLPLAMTQPWPESIAWSTWATLGYLGIVVTLGAYGLYNYALSQISATTTAGYTNLLPVFTLFFAMILLQETMNLQQWLAIGLVFAGVMISQRRVPALPLVAAIETPEEKPVQP</sequence>
<keyword evidence="2" id="KW-1003">Cell membrane</keyword>
<evidence type="ECO:0000256" key="4">
    <source>
        <dbReference type="ARBA" id="ARBA00022989"/>
    </source>
</evidence>
<comment type="subcellular location">
    <subcellularLocation>
        <location evidence="1">Cell membrane</location>
        <topology evidence="1">Multi-pass membrane protein</topology>
    </subcellularLocation>
</comment>
<feature type="transmembrane region" description="Helical" evidence="6">
    <location>
        <begin position="123"/>
        <end position="140"/>
    </location>
</feature>
<dbReference type="InterPro" id="IPR000620">
    <property type="entry name" value="EamA_dom"/>
</dbReference>
<keyword evidence="3 6" id="KW-0812">Transmembrane</keyword>
<feature type="transmembrane region" description="Helical" evidence="6">
    <location>
        <begin position="97"/>
        <end position="116"/>
    </location>
</feature>
<dbReference type="Pfam" id="PF00892">
    <property type="entry name" value="EamA"/>
    <property type="match status" value="2"/>
</dbReference>
<evidence type="ECO:0000313" key="8">
    <source>
        <dbReference type="EMBL" id="WLD57625.1"/>
    </source>
</evidence>
<organism evidence="8">
    <name type="scientific">Salinispirillum sp. LH 10-3-1</name>
    <dbReference type="NCBI Taxonomy" id="2952525"/>
    <lineage>
        <taxon>Bacteria</taxon>
        <taxon>Pseudomonadati</taxon>
        <taxon>Pseudomonadota</taxon>
        <taxon>Gammaproteobacteria</taxon>
        <taxon>Oceanospirillales</taxon>
        <taxon>Saccharospirillaceae</taxon>
        <taxon>Salinispirillum</taxon>
    </lineage>
</organism>
<dbReference type="GO" id="GO:0005886">
    <property type="term" value="C:plasma membrane"/>
    <property type="evidence" value="ECO:0007669"/>
    <property type="project" value="UniProtKB-SubCell"/>
</dbReference>
<evidence type="ECO:0000256" key="1">
    <source>
        <dbReference type="ARBA" id="ARBA00004651"/>
    </source>
</evidence>
<feature type="transmembrane region" description="Helical" evidence="6">
    <location>
        <begin position="9"/>
        <end position="32"/>
    </location>
</feature>
<protein>
    <submittedName>
        <fullName evidence="8">DMT family transporter</fullName>
    </submittedName>
</protein>
<dbReference type="InterPro" id="IPR050638">
    <property type="entry name" value="AA-Vitamin_Transporters"/>
</dbReference>
<feature type="transmembrane region" description="Helical" evidence="6">
    <location>
        <begin position="69"/>
        <end position="91"/>
    </location>
</feature>
<name>A0AB38YEE6_9GAMM</name>
<dbReference type="AlphaFoldDB" id="A0AB38YEE6"/>
<feature type="domain" description="EamA" evidence="7">
    <location>
        <begin position="7"/>
        <end position="139"/>
    </location>
</feature>
<dbReference type="RefSeq" id="WP_304994910.1">
    <property type="nucleotide sequence ID" value="NZ_CP101717.1"/>
</dbReference>
<proteinExistence type="predicted"/>
<reference evidence="8" key="1">
    <citation type="submission" date="2022-07" db="EMBL/GenBank/DDBJ databases">
        <title>Complete genome sequence of Salinispirillum sp. LH10-3-1 capable of multiple carbohydrate inversion isolated from a soda lake.</title>
        <authorList>
            <person name="Liu J."/>
            <person name="Zhai Y."/>
            <person name="Zhang H."/>
            <person name="Yang H."/>
            <person name="Qu J."/>
            <person name="Li J."/>
        </authorList>
    </citation>
    <scope>NUCLEOTIDE SEQUENCE</scope>
    <source>
        <strain evidence="8">LH 10-3-1</strain>
    </source>
</reference>
<dbReference type="InterPro" id="IPR037185">
    <property type="entry name" value="EmrE-like"/>
</dbReference>
<dbReference type="Gene3D" id="1.10.3730.20">
    <property type="match status" value="2"/>
</dbReference>